<name>A0A087H0Y8_ARAAL</name>
<feature type="compositionally biased region" description="Low complexity" evidence="2">
    <location>
        <begin position="178"/>
        <end position="192"/>
    </location>
</feature>
<dbReference type="EMBL" id="CM002872">
    <property type="protein sequence ID" value="KFK35790.1"/>
    <property type="molecule type" value="Genomic_DNA"/>
</dbReference>
<reference evidence="4" key="1">
    <citation type="journal article" date="2015" name="Nat. Plants">
        <title>Genome expansion of Arabis alpina linked with retrotransposition and reduced symmetric DNA methylation.</title>
        <authorList>
            <person name="Willing E.M."/>
            <person name="Rawat V."/>
            <person name="Mandakova T."/>
            <person name="Maumus F."/>
            <person name="James G.V."/>
            <person name="Nordstroem K.J."/>
            <person name="Becker C."/>
            <person name="Warthmann N."/>
            <person name="Chica C."/>
            <person name="Szarzynska B."/>
            <person name="Zytnicki M."/>
            <person name="Albani M.C."/>
            <person name="Kiefer C."/>
            <person name="Bergonzi S."/>
            <person name="Castaings L."/>
            <person name="Mateos J.L."/>
            <person name="Berns M.C."/>
            <person name="Bujdoso N."/>
            <person name="Piofczyk T."/>
            <person name="de Lorenzo L."/>
            <person name="Barrero-Sicilia C."/>
            <person name="Mateos I."/>
            <person name="Piednoel M."/>
            <person name="Hagmann J."/>
            <person name="Chen-Min-Tao R."/>
            <person name="Iglesias-Fernandez R."/>
            <person name="Schuster S.C."/>
            <person name="Alonso-Blanco C."/>
            <person name="Roudier F."/>
            <person name="Carbonero P."/>
            <person name="Paz-Ares J."/>
            <person name="Davis S.J."/>
            <person name="Pecinka A."/>
            <person name="Quesneville H."/>
            <person name="Colot V."/>
            <person name="Lysak M.A."/>
            <person name="Weigel D."/>
            <person name="Coupland G."/>
            <person name="Schneeberger K."/>
        </authorList>
    </citation>
    <scope>NUCLEOTIDE SEQUENCE [LARGE SCALE GENOMIC DNA]</scope>
    <source>
        <strain evidence="4">cv. Pajares</strain>
    </source>
</reference>
<evidence type="ECO:0000313" key="3">
    <source>
        <dbReference type="EMBL" id="KFK35790.1"/>
    </source>
</evidence>
<feature type="compositionally biased region" description="Basic and acidic residues" evidence="2">
    <location>
        <begin position="216"/>
        <end position="233"/>
    </location>
</feature>
<accession>A0A087H0Y8</accession>
<sequence length="284" mass="33341">MICGSFFKPKFYKKCKHSIKNIKIELDSTRKKKNAMVYYLKRDIAEILKTGHENEDKAYKKVEELLEELRILSSYDLIERFCDFISSNLSLMMNQRECPEECREAVSSLIYATAWVRYVPELKHLRALFKRRYGNSIDSYVNQELVEKLVWRKPSREVRAQKLQEIAQEYKIIWSLDSSKGSSSYDSSSSSSTKRRESVKNKKKIFPYGLISPPYKKHENTKNKKSIDEENSRRLLGSQGSVRLTSTSHKVSLTEDSKKTSSFQRPKFLDYDEVVDRLATLRER</sequence>
<comment type="similarity">
    <text evidence="1">Belongs to the IST1 family.</text>
</comment>
<gene>
    <name evidence="3" type="ordered locus">AALP_Aa4g036900</name>
</gene>
<dbReference type="Gene3D" id="1.20.1260.60">
    <property type="entry name" value="Vacuolar protein sorting-associated protein Ist1"/>
    <property type="match status" value="1"/>
</dbReference>
<dbReference type="InterPro" id="IPR005061">
    <property type="entry name" value="Ist1"/>
</dbReference>
<feature type="compositionally biased region" description="Polar residues" evidence="2">
    <location>
        <begin position="238"/>
        <end position="251"/>
    </location>
</feature>
<dbReference type="Gramene" id="KFK35790">
    <property type="protein sequence ID" value="KFK35790"/>
    <property type="gene ID" value="AALP_AA4G036900"/>
</dbReference>
<dbReference type="InterPro" id="IPR042277">
    <property type="entry name" value="IST1-like"/>
</dbReference>
<dbReference type="PANTHER" id="PTHR12161">
    <property type="entry name" value="IST1 FAMILY MEMBER"/>
    <property type="match status" value="1"/>
</dbReference>
<keyword evidence="4" id="KW-1185">Reference proteome</keyword>
<dbReference type="GO" id="GO:0015031">
    <property type="term" value="P:protein transport"/>
    <property type="evidence" value="ECO:0007669"/>
    <property type="project" value="InterPro"/>
</dbReference>
<dbReference type="OMA" id="FFWIIHN"/>
<dbReference type="FunFam" id="1.20.1260.60:FF:000002">
    <property type="entry name" value="Vacuolar protein sorting-associated protein IST1"/>
    <property type="match status" value="1"/>
</dbReference>
<dbReference type="PANTHER" id="PTHR12161:SF49">
    <property type="entry name" value="IST1-LIKE PROTEIN"/>
    <property type="match status" value="1"/>
</dbReference>
<evidence type="ECO:0000313" key="4">
    <source>
        <dbReference type="Proteomes" id="UP000029120"/>
    </source>
</evidence>
<dbReference type="Proteomes" id="UP000029120">
    <property type="component" value="Chromosome 4"/>
</dbReference>
<proteinExistence type="inferred from homology"/>
<dbReference type="eggNOG" id="KOG2027">
    <property type="taxonomic scope" value="Eukaryota"/>
</dbReference>
<dbReference type="Pfam" id="PF03398">
    <property type="entry name" value="Ist1"/>
    <property type="match status" value="1"/>
</dbReference>
<evidence type="ECO:0000256" key="1">
    <source>
        <dbReference type="ARBA" id="ARBA00005536"/>
    </source>
</evidence>
<dbReference type="OrthoDB" id="29853at2759"/>
<protein>
    <submittedName>
        <fullName evidence="3">Uncharacterized protein</fullName>
    </submittedName>
</protein>
<dbReference type="AlphaFoldDB" id="A0A087H0Y8"/>
<feature type="region of interest" description="Disordered" evidence="2">
    <location>
        <begin position="178"/>
        <end position="262"/>
    </location>
</feature>
<evidence type="ECO:0000256" key="2">
    <source>
        <dbReference type="SAM" id="MobiDB-lite"/>
    </source>
</evidence>
<organism evidence="3 4">
    <name type="scientific">Arabis alpina</name>
    <name type="common">Alpine rock-cress</name>
    <dbReference type="NCBI Taxonomy" id="50452"/>
    <lineage>
        <taxon>Eukaryota</taxon>
        <taxon>Viridiplantae</taxon>
        <taxon>Streptophyta</taxon>
        <taxon>Embryophyta</taxon>
        <taxon>Tracheophyta</taxon>
        <taxon>Spermatophyta</taxon>
        <taxon>Magnoliopsida</taxon>
        <taxon>eudicotyledons</taxon>
        <taxon>Gunneridae</taxon>
        <taxon>Pentapetalae</taxon>
        <taxon>rosids</taxon>
        <taxon>malvids</taxon>
        <taxon>Brassicales</taxon>
        <taxon>Brassicaceae</taxon>
        <taxon>Arabideae</taxon>
        <taxon>Arabis</taxon>
    </lineage>
</organism>